<evidence type="ECO:0000256" key="1">
    <source>
        <dbReference type="SAM" id="Coils"/>
    </source>
</evidence>
<feature type="region of interest" description="Disordered" evidence="2">
    <location>
        <begin position="340"/>
        <end position="408"/>
    </location>
</feature>
<evidence type="ECO:0000256" key="2">
    <source>
        <dbReference type="SAM" id="MobiDB-lite"/>
    </source>
</evidence>
<sequence>MAPCGNKGHFHGAPLDFLNGYITQYISTAANAKKSFWTDFFLEWDEKYPTLESTEQKELEEEEENYQAEIDRVKTANTEEVAKQGHCKAAIQPHPVPSKQLSELRAHAADRGKLKSWSSNAKTKQQSRKVKPFRAWLAGWCQRYQVLWQDAGHGEILRIRYREMYKKEADDKKEDRSSLDAFEKDGGDSKDGDGLMRRRHAEAISQRALDSMCAQMQCKGIVLLGEIVDGDDDEVFLSMVQQGTMLGHPEINFTTEAPLCSKTTLQVFADFLVACKKEEKGTLGSLTDTGPPASRPPALCTQCMGSLIPLPPSAPTSAPTASAATPAAPAAPSTAAIAPAASGAVAKKTSTQGAGRKTKRSKRRRGKEEPEPEESGAEDDKGEWPGGGGSDDELEQDPFTNEEEEEVQLKRPANMALQNSLAAMKMPEHNYRIHTLNALSDAEYDRENNVARRALPVGALQCALAAARGTHYNVSLKVAQVPVVGPIEEHQPIWISLLRDMGAIGSILEISCSHWYPPSSCQGALNFGSAGDLVKSAHSTPKDLHNYQCDSGLSAVQSHRHKVVVQPANLKNTISSILDQIL</sequence>
<feature type="compositionally biased region" description="Basic residues" evidence="2">
    <location>
        <begin position="356"/>
        <end position="365"/>
    </location>
</feature>
<comment type="caution">
    <text evidence="3">The sequence shown here is derived from an EMBL/GenBank/DDBJ whole genome shotgun (WGS) entry which is preliminary data.</text>
</comment>
<feature type="region of interest" description="Disordered" evidence="2">
    <location>
        <begin position="170"/>
        <end position="197"/>
    </location>
</feature>
<feature type="compositionally biased region" description="Acidic residues" evidence="2">
    <location>
        <begin position="390"/>
        <end position="406"/>
    </location>
</feature>
<accession>A0AAD7EGN0</accession>
<feature type="compositionally biased region" description="Basic and acidic residues" evidence="2">
    <location>
        <begin position="170"/>
        <end position="196"/>
    </location>
</feature>
<organism evidence="3 4">
    <name type="scientific">Mycena albidolilacea</name>
    <dbReference type="NCBI Taxonomy" id="1033008"/>
    <lineage>
        <taxon>Eukaryota</taxon>
        <taxon>Fungi</taxon>
        <taxon>Dikarya</taxon>
        <taxon>Basidiomycota</taxon>
        <taxon>Agaricomycotina</taxon>
        <taxon>Agaricomycetes</taxon>
        <taxon>Agaricomycetidae</taxon>
        <taxon>Agaricales</taxon>
        <taxon>Marasmiineae</taxon>
        <taxon>Mycenaceae</taxon>
        <taxon>Mycena</taxon>
    </lineage>
</organism>
<dbReference type="Proteomes" id="UP001218218">
    <property type="component" value="Unassembled WGS sequence"/>
</dbReference>
<gene>
    <name evidence="3" type="ORF">DFH08DRAFT_819378</name>
</gene>
<name>A0AAD7EGN0_9AGAR</name>
<dbReference type="AlphaFoldDB" id="A0AAD7EGN0"/>
<reference evidence="3" key="1">
    <citation type="submission" date="2023-03" db="EMBL/GenBank/DDBJ databases">
        <title>Massive genome expansion in bonnet fungi (Mycena s.s.) driven by repeated elements and novel gene families across ecological guilds.</title>
        <authorList>
            <consortium name="Lawrence Berkeley National Laboratory"/>
            <person name="Harder C.B."/>
            <person name="Miyauchi S."/>
            <person name="Viragh M."/>
            <person name="Kuo A."/>
            <person name="Thoen E."/>
            <person name="Andreopoulos B."/>
            <person name="Lu D."/>
            <person name="Skrede I."/>
            <person name="Drula E."/>
            <person name="Henrissat B."/>
            <person name="Morin E."/>
            <person name="Kohler A."/>
            <person name="Barry K."/>
            <person name="LaButti K."/>
            <person name="Morin E."/>
            <person name="Salamov A."/>
            <person name="Lipzen A."/>
            <person name="Mereny Z."/>
            <person name="Hegedus B."/>
            <person name="Baldrian P."/>
            <person name="Stursova M."/>
            <person name="Weitz H."/>
            <person name="Taylor A."/>
            <person name="Grigoriev I.V."/>
            <person name="Nagy L.G."/>
            <person name="Martin F."/>
            <person name="Kauserud H."/>
        </authorList>
    </citation>
    <scope>NUCLEOTIDE SEQUENCE</scope>
    <source>
        <strain evidence="3">CBHHK002</strain>
    </source>
</reference>
<proteinExistence type="predicted"/>
<keyword evidence="4" id="KW-1185">Reference proteome</keyword>
<keyword evidence="1" id="KW-0175">Coiled coil</keyword>
<evidence type="ECO:0000313" key="3">
    <source>
        <dbReference type="EMBL" id="KAJ7319447.1"/>
    </source>
</evidence>
<dbReference type="EMBL" id="JARIHO010000054">
    <property type="protein sequence ID" value="KAJ7319447.1"/>
    <property type="molecule type" value="Genomic_DNA"/>
</dbReference>
<evidence type="ECO:0000313" key="4">
    <source>
        <dbReference type="Proteomes" id="UP001218218"/>
    </source>
</evidence>
<feature type="coiled-coil region" evidence="1">
    <location>
        <begin position="52"/>
        <end position="79"/>
    </location>
</feature>
<protein>
    <submittedName>
        <fullName evidence="3">Uncharacterized protein</fullName>
    </submittedName>
</protein>